<feature type="domain" description="DNA primase/polymerase bifunctional N-terminal" evidence="1">
    <location>
        <begin position="16"/>
        <end position="148"/>
    </location>
</feature>
<organism evidence="2">
    <name type="scientific">marine sediment metagenome</name>
    <dbReference type="NCBI Taxonomy" id="412755"/>
    <lineage>
        <taxon>unclassified sequences</taxon>
        <taxon>metagenomes</taxon>
        <taxon>ecological metagenomes</taxon>
    </lineage>
</organism>
<comment type="caution">
    <text evidence="2">The sequence shown here is derived from an EMBL/GenBank/DDBJ whole genome shotgun (WGS) entry which is preliminary data.</text>
</comment>
<proteinExistence type="predicted"/>
<dbReference type="AlphaFoldDB" id="A0A0F9A2S6"/>
<sequence>MYHSMNPCILAGEKLIEELDWWLVPVHGSGKKAKAPIYRGWPDVKPGIEHLEVCLGLYGDGGIGINLDGSGLIDLEGDSIEGEAILTDLCKGLDFPHYRSSKSIHRLFQVPDSVGHLDIKKLAIEFRTGRHQSVLPPSTMAGVQYKWIV</sequence>
<gene>
    <name evidence="2" type="ORF">LCGC14_2622530</name>
</gene>
<evidence type="ECO:0000259" key="1">
    <source>
        <dbReference type="Pfam" id="PF09250"/>
    </source>
</evidence>
<protein>
    <recommendedName>
        <fullName evidence="1">DNA primase/polymerase bifunctional N-terminal domain-containing protein</fullName>
    </recommendedName>
</protein>
<dbReference type="InterPro" id="IPR015330">
    <property type="entry name" value="DNA_primase/pol_bifunc_N"/>
</dbReference>
<name>A0A0F9A2S6_9ZZZZ</name>
<reference evidence="2" key="1">
    <citation type="journal article" date="2015" name="Nature">
        <title>Complex archaea that bridge the gap between prokaryotes and eukaryotes.</title>
        <authorList>
            <person name="Spang A."/>
            <person name="Saw J.H."/>
            <person name="Jorgensen S.L."/>
            <person name="Zaremba-Niedzwiedzka K."/>
            <person name="Martijn J."/>
            <person name="Lind A.E."/>
            <person name="van Eijk R."/>
            <person name="Schleper C."/>
            <person name="Guy L."/>
            <person name="Ettema T.J."/>
        </authorList>
    </citation>
    <scope>NUCLEOTIDE SEQUENCE</scope>
</reference>
<dbReference type="EMBL" id="LAZR01044788">
    <property type="protein sequence ID" value="KKL03795.1"/>
    <property type="molecule type" value="Genomic_DNA"/>
</dbReference>
<evidence type="ECO:0000313" key="2">
    <source>
        <dbReference type="EMBL" id="KKL03795.1"/>
    </source>
</evidence>
<dbReference type="Pfam" id="PF09250">
    <property type="entry name" value="Prim-Pol"/>
    <property type="match status" value="1"/>
</dbReference>
<feature type="non-terminal residue" evidence="2">
    <location>
        <position position="149"/>
    </location>
</feature>
<accession>A0A0F9A2S6</accession>